<dbReference type="GO" id="GO:0008168">
    <property type="term" value="F:methyltransferase activity"/>
    <property type="evidence" value="ECO:0007669"/>
    <property type="project" value="UniProtKB-UniRule"/>
</dbReference>
<evidence type="ECO:0000256" key="6">
    <source>
        <dbReference type="RuleBase" id="RU362030"/>
    </source>
</evidence>
<dbReference type="Pfam" id="PF04072">
    <property type="entry name" value="LCM"/>
    <property type="match status" value="1"/>
</dbReference>
<reference evidence="7 9" key="1">
    <citation type="journal article" date="2019" name="Emerg. Microbes Infect.">
        <title>Comprehensive subspecies identification of 175 nontuberculous mycobacteria species based on 7547 genomic profiles.</title>
        <authorList>
            <person name="Matsumoto Y."/>
            <person name="Kinjo T."/>
            <person name="Motooka D."/>
            <person name="Nabeya D."/>
            <person name="Jung N."/>
            <person name="Uechi K."/>
            <person name="Horii T."/>
            <person name="Iida T."/>
            <person name="Fujita J."/>
            <person name="Nakamura S."/>
        </authorList>
    </citation>
    <scope>NUCLEOTIDE SEQUENCE [LARGE SCALE GENOMIC DNA]</scope>
    <source>
        <strain evidence="7 9">JCM 13573</strain>
    </source>
</reference>
<keyword evidence="3 6" id="KW-0489">Methyltransferase</keyword>
<dbReference type="Gene3D" id="3.40.50.150">
    <property type="entry name" value="Vaccinia Virus protein VP39"/>
    <property type="match status" value="1"/>
</dbReference>
<dbReference type="SUPFAM" id="SSF53335">
    <property type="entry name" value="S-adenosyl-L-methionine-dependent methyltransferases"/>
    <property type="match status" value="1"/>
</dbReference>
<organism evidence="8 10">
    <name type="scientific">Mycobacterium kubicae</name>
    <dbReference type="NCBI Taxonomy" id="120959"/>
    <lineage>
        <taxon>Bacteria</taxon>
        <taxon>Bacillati</taxon>
        <taxon>Actinomycetota</taxon>
        <taxon>Actinomycetes</taxon>
        <taxon>Mycobacteriales</taxon>
        <taxon>Mycobacteriaceae</taxon>
        <taxon>Mycobacterium</taxon>
        <taxon>Mycobacterium simiae complex</taxon>
    </lineage>
</organism>
<dbReference type="EMBL" id="BLKU01000003">
    <property type="protein sequence ID" value="GFG64723.1"/>
    <property type="molecule type" value="Genomic_DNA"/>
</dbReference>
<name>A0AAX1JET7_9MYCO</name>
<evidence type="ECO:0000313" key="7">
    <source>
        <dbReference type="EMBL" id="GFG64723.1"/>
    </source>
</evidence>
<dbReference type="InterPro" id="IPR029063">
    <property type="entry name" value="SAM-dependent_MTases_sf"/>
</dbReference>
<keyword evidence="5 6" id="KW-0949">S-adenosyl-L-methionine</keyword>
<protein>
    <recommendedName>
        <fullName evidence="6">S-adenosyl-L-methionine-dependent methyltransferase</fullName>
        <ecNumber evidence="6">2.1.1.-</ecNumber>
    </recommendedName>
</protein>
<comment type="function">
    <text evidence="1 6">Exhibits S-adenosyl-L-methionine-dependent methyltransferase activity.</text>
</comment>
<keyword evidence="9" id="KW-1185">Reference proteome</keyword>
<evidence type="ECO:0000313" key="8">
    <source>
        <dbReference type="EMBL" id="QPI40038.1"/>
    </source>
</evidence>
<dbReference type="PANTHER" id="PTHR43619:SF2">
    <property type="entry name" value="S-ADENOSYL-L-METHIONINE-DEPENDENT METHYLTRANSFERASES SUPERFAMILY PROTEIN"/>
    <property type="match status" value="1"/>
</dbReference>
<dbReference type="EC" id="2.1.1.-" evidence="6"/>
<dbReference type="NCBIfam" id="TIGR00027">
    <property type="entry name" value="mthyl_TIGR00027"/>
    <property type="match status" value="1"/>
</dbReference>
<dbReference type="InterPro" id="IPR007213">
    <property type="entry name" value="Ppm1/Ppm2/Tcmp"/>
</dbReference>
<proteinExistence type="inferred from homology"/>
<dbReference type="RefSeq" id="WP_085075703.1">
    <property type="nucleotide sequence ID" value="NZ_BLKU01000003.1"/>
</dbReference>
<reference evidence="8" key="3">
    <citation type="submission" date="2020-11" db="EMBL/GenBank/DDBJ databases">
        <title>Intraspecies plasmid and genomic variation of Mycobacterium kubicae revealed by the complete genome sequences of two clinical isolates.</title>
        <authorList>
            <person name="Hendrix J.R."/>
            <person name="Epperson L.E."/>
            <person name="Honda J.R."/>
            <person name="Strong M."/>
        </authorList>
    </citation>
    <scope>NUCLEOTIDE SEQUENCE</scope>
    <source>
        <strain evidence="8">JCM 13573</strain>
    </source>
</reference>
<keyword evidence="4" id="KW-0808">Transferase</keyword>
<accession>A0AAX1JET7</accession>
<dbReference type="PANTHER" id="PTHR43619">
    <property type="entry name" value="S-ADENOSYL-L-METHIONINE-DEPENDENT METHYLTRANSFERASE YKTD-RELATED"/>
    <property type="match status" value="1"/>
</dbReference>
<evidence type="ECO:0000313" key="10">
    <source>
        <dbReference type="Proteomes" id="UP000663583"/>
    </source>
</evidence>
<gene>
    <name evidence="8" type="ORF">I2456_11685</name>
    <name evidence="7" type="ORF">MKUB_22130</name>
</gene>
<dbReference type="KEGG" id="mku:I2456_11685"/>
<evidence type="ECO:0000313" key="9">
    <source>
        <dbReference type="Proteomes" id="UP000465306"/>
    </source>
</evidence>
<comment type="similarity">
    <text evidence="2 6">Belongs to the UPF0677 family.</text>
</comment>
<dbReference type="InterPro" id="IPR011610">
    <property type="entry name" value="SAM_mthyl_Trfase_ML2640-like"/>
</dbReference>
<dbReference type="GO" id="GO:0032259">
    <property type="term" value="P:methylation"/>
    <property type="evidence" value="ECO:0007669"/>
    <property type="project" value="UniProtKB-KW"/>
</dbReference>
<dbReference type="EMBL" id="CP065047">
    <property type="protein sequence ID" value="QPI40038.1"/>
    <property type="molecule type" value="Genomic_DNA"/>
</dbReference>
<dbReference type="Proteomes" id="UP000465306">
    <property type="component" value="Unassembled WGS sequence"/>
</dbReference>
<dbReference type="AlphaFoldDB" id="A0AAX1JET7"/>
<sequence>MTRTSDDSWDLKTGVGTTATMVAAARAVASRQSDPVIDDPFAELLVRAVDLDLFTQIVDGTVDFEEIGADWAPWFFGIRGRAFDEFFGMACQAGIRQAVILASGLDCRAYRLKWPSAMSVYEIDQPEVINWKQAMLADLGHTPTVRHHPVGIDLRHDWPIALREAGFDPATPTAWIAEGLLIGYLPPSAQKQILNSVTALSARGSRIAADHFCGRHDILAESLNDMHEICRQRDPNVNLRDLTFPGGREDPAVHLAKRGWVTHNAQLTDLFRVAGRPAPARASWPAAVEFMRFLTGMLA</sequence>
<evidence type="ECO:0000256" key="1">
    <source>
        <dbReference type="ARBA" id="ARBA00003907"/>
    </source>
</evidence>
<dbReference type="Proteomes" id="UP000663583">
    <property type="component" value="Chromosome"/>
</dbReference>
<evidence type="ECO:0000256" key="4">
    <source>
        <dbReference type="ARBA" id="ARBA00022679"/>
    </source>
</evidence>
<evidence type="ECO:0000256" key="2">
    <source>
        <dbReference type="ARBA" id="ARBA00008138"/>
    </source>
</evidence>
<evidence type="ECO:0000256" key="3">
    <source>
        <dbReference type="ARBA" id="ARBA00022603"/>
    </source>
</evidence>
<evidence type="ECO:0000256" key="5">
    <source>
        <dbReference type="ARBA" id="ARBA00022691"/>
    </source>
</evidence>
<reference evidence="7" key="2">
    <citation type="submission" date="2020-02" db="EMBL/GenBank/DDBJ databases">
        <authorList>
            <person name="Matsumoto Y."/>
            <person name="Kinjo T."/>
            <person name="Motooka D."/>
            <person name="Nabeya D."/>
            <person name="Jung N."/>
            <person name="Uechi K."/>
            <person name="Horii T."/>
            <person name="Iida T."/>
            <person name="Fujita J."/>
            <person name="Nakamura S."/>
        </authorList>
    </citation>
    <scope>NUCLEOTIDE SEQUENCE</scope>
    <source>
        <strain evidence="7">JCM 13573</strain>
    </source>
</reference>